<dbReference type="InterPro" id="IPR013341">
    <property type="entry name" value="Mandelate_racemase_N_dom"/>
</dbReference>
<proteinExistence type="predicted"/>
<dbReference type="InterPro" id="IPR036849">
    <property type="entry name" value="Enolase-like_C_sf"/>
</dbReference>
<reference evidence="5 6" key="1">
    <citation type="submission" date="2018-10" db="EMBL/GenBank/DDBJ databases">
        <title>Xanthobacter tagetidis genome sequencing and assembly.</title>
        <authorList>
            <person name="Maclea K.S."/>
            <person name="Goen A.E."/>
            <person name="Fatima S.A."/>
        </authorList>
    </citation>
    <scope>NUCLEOTIDE SEQUENCE [LARGE SCALE GENOMIC DNA]</scope>
    <source>
        <strain evidence="5 6">ATCC 700314</strain>
    </source>
</reference>
<dbReference type="SMART" id="SM00922">
    <property type="entry name" value="MR_MLE"/>
    <property type="match status" value="1"/>
</dbReference>
<evidence type="ECO:0000313" key="6">
    <source>
        <dbReference type="Proteomes" id="UP000269692"/>
    </source>
</evidence>
<protein>
    <submittedName>
        <fullName evidence="5">Mandelate racemase</fullName>
    </submittedName>
</protein>
<evidence type="ECO:0000313" key="5">
    <source>
        <dbReference type="EMBL" id="RLP71827.1"/>
    </source>
</evidence>
<dbReference type="InterPro" id="IPR029065">
    <property type="entry name" value="Enolase_C-like"/>
</dbReference>
<keyword evidence="2" id="KW-0479">Metal-binding</keyword>
<dbReference type="PANTHER" id="PTHR13794:SF58">
    <property type="entry name" value="MITOCHONDRIAL ENOLASE SUPERFAMILY MEMBER 1"/>
    <property type="match status" value="1"/>
</dbReference>
<dbReference type="RefSeq" id="WP_121625798.1">
    <property type="nucleotide sequence ID" value="NZ_JACIIW010000015.1"/>
</dbReference>
<name>A0A3L6ZVB9_9HYPH</name>
<evidence type="ECO:0000259" key="4">
    <source>
        <dbReference type="SMART" id="SM00922"/>
    </source>
</evidence>
<dbReference type="SUPFAM" id="SSF54826">
    <property type="entry name" value="Enolase N-terminal domain-like"/>
    <property type="match status" value="1"/>
</dbReference>
<keyword evidence="6" id="KW-1185">Reference proteome</keyword>
<dbReference type="GO" id="GO:0016836">
    <property type="term" value="F:hydro-lyase activity"/>
    <property type="evidence" value="ECO:0007669"/>
    <property type="project" value="TreeGrafter"/>
</dbReference>
<dbReference type="SFLD" id="SFLDG00179">
    <property type="entry name" value="mandelate_racemase"/>
    <property type="match status" value="1"/>
</dbReference>
<feature type="domain" description="Mandelate racemase/muconate lactonizing enzyme C-terminal" evidence="4">
    <location>
        <begin position="142"/>
        <end position="238"/>
    </location>
</feature>
<dbReference type="Pfam" id="PF02746">
    <property type="entry name" value="MR_MLE_N"/>
    <property type="match status" value="1"/>
</dbReference>
<dbReference type="EMBL" id="RCTF01000030">
    <property type="protein sequence ID" value="RLP71827.1"/>
    <property type="molecule type" value="Genomic_DNA"/>
</dbReference>
<evidence type="ECO:0000256" key="1">
    <source>
        <dbReference type="ARBA" id="ARBA00001946"/>
    </source>
</evidence>
<dbReference type="Gene3D" id="3.30.390.10">
    <property type="entry name" value="Enolase-like, N-terminal domain"/>
    <property type="match status" value="1"/>
</dbReference>
<gene>
    <name evidence="5" type="ORF">D9R14_22280</name>
</gene>
<comment type="caution">
    <text evidence="5">The sequence shown here is derived from an EMBL/GenBank/DDBJ whole genome shotgun (WGS) entry which is preliminary data.</text>
</comment>
<organism evidence="5 6">
    <name type="scientific">Xanthobacter tagetidis</name>
    <dbReference type="NCBI Taxonomy" id="60216"/>
    <lineage>
        <taxon>Bacteria</taxon>
        <taxon>Pseudomonadati</taxon>
        <taxon>Pseudomonadota</taxon>
        <taxon>Alphaproteobacteria</taxon>
        <taxon>Hyphomicrobiales</taxon>
        <taxon>Xanthobacteraceae</taxon>
        <taxon>Xanthobacter</taxon>
    </lineage>
</organism>
<dbReference type="PANTHER" id="PTHR13794">
    <property type="entry name" value="ENOLASE SUPERFAMILY, MANDELATE RACEMASE"/>
    <property type="match status" value="1"/>
</dbReference>
<accession>A0A3L6ZVB9</accession>
<dbReference type="Gene3D" id="3.20.20.120">
    <property type="entry name" value="Enolase-like C-terminal domain"/>
    <property type="match status" value="1"/>
</dbReference>
<dbReference type="InterPro" id="IPR013342">
    <property type="entry name" value="Mandelate_racemase_C"/>
</dbReference>
<dbReference type="InterPro" id="IPR029017">
    <property type="entry name" value="Enolase-like_N"/>
</dbReference>
<comment type="cofactor">
    <cofactor evidence="1">
        <name>Mg(2+)</name>
        <dbReference type="ChEBI" id="CHEBI:18420"/>
    </cofactor>
</comment>
<dbReference type="AlphaFoldDB" id="A0A3L6ZVB9"/>
<dbReference type="Proteomes" id="UP000269692">
    <property type="component" value="Unassembled WGS sequence"/>
</dbReference>
<evidence type="ECO:0000256" key="3">
    <source>
        <dbReference type="ARBA" id="ARBA00022842"/>
    </source>
</evidence>
<keyword evidence="3" id="KW-0460">Magnesium</keyword>
<dbReference type="InterPro" id="IPR046945">
    <property type="entry name" value="RHMD-like"/>
</dbReference>
<dbReference type="SFLD" id="SFLDS00001">
    <property type="entry name" value="Enolase"/>
    <property type="match status" value="1"/>
</dbReference>
<dbReference type="GO" id="GO:0016052">
    <property type="term" value="P:carbohydrate catabolic process"/>
    <property type="evidence" value="ECO:0007669"/>
    <property type="project" value="TreeGrafter"/>
</dbReference>
<evidence type="ECO:0000256" key="2">
    <source>
        <dbReference type="ARBA" id="ARBA00022723"/>
    </source>
</evidence>
<sequence>MKIDDVSLTLFAWDDIPPTAYAAHTGRFKGASKIGLLTISTDAGVKGHAFLGSAYNSAELDGPMLMKFLKPAVMGQDPLDRERLNAALWRRVRNTTIRTIGAMDVALWDIAGKVANLPIHRLLGSYRDRVKAYASSQILDSAEEYAEEALHYKSINWAAYKLHPPQEWREDIRCCSAVRKAVGDDYTLALDSAWAYTYDEAVRVGLAIQDMGYAWYEDPLTDADIYNYTKLRQKLNIPVMATEFPAAALDSYAPWIMAQATDFLRGDVALKGGLTTVMKTAHLAEAFHMNYEVHHGGNSLNNVANLHAVMAIKNTTLFEVLLPDGAQKYGLATDIEPDADGYVYAPTEPGLGADIDFELIERKKVGVLT</sequence>
<dbReference type="OrthoDB" id="9802699at2"/>
<dbReference type="GO" id="GO:0000287">
    <property type="term" value="F:magnesium ion binding"/>
    <property type="evidence" value="ECO:0007669"/>
    <property type="project" value="TreeGrafter"/>
</dbReference>
<dbReference type="SUPFAM" id="SSF51604">
    <property type="entry name" value="Enolase C-terminal domain-like"/>
    <property type="match status" value="1"/>
</dbReference>
<dbReference type="Pfam" id="PF13378">
    <property type="entry name" value="MR_MLE_C"/>
    <property type="match status" value="1"/>
</dbReference>